<proteinExistence type="predicted"/>
<reference evidence="2" key="1">
    <citation type="submission" date="2020-01" db="EMBL/GenBank/DDBJ databases">
        <authorList>
            <consortium name="DOE Joint Genome Institute"/>
            <person name="Haridas S."/>
            <person name="Albert R."/>
            <person name="Binder M."/>
            <person name="Bloem J."/>
            <person name="Labutti K."/>
            <person name="Salamov A."/>
            <person name="Andreopoulos B."/>
            <person name="Baker S.E."/>
            <person name="Barry K."/>
            <person name="Bills G."/>
            <person name="Bluhm B.H."/>
            <person name="Cannon C."/>
            <person name="Castanera R."/>
            <person name="Culley D.E."/>
            <person name="Daum C."/>
            <person name="Ezra D."/>
            <person name="Gonzalez J.B."/>
            <person name="Henrissat B."/>
            <person name="Kuo A."/>
            <person name="Liang C."/>
            <person name="Lipzen A."/>
            <person name="Lutzoni F."/>
            <person name="Magnuson J."/>
            <person name="Mondo S."/>
            <person name="Nolan M."/>
            <person name="Ohm R."/>
            <person name="Pangilinan J."/>
            <person name="Park H.-J."/>
            <person name="Ramirez L."/>
            <person name="Alfaro M."/>
            <person name="Sun H."/>
            <person name="Tritt A."/>
            <person name="Yoshinaga Y."/>
            <person name="Zwiers L.-H."/>
            <person name="Turgeon B.G."/>
            <person name="Goodwin S.B."/>
            <person name="Spatafora J.W."/>
            <person name="Crous P.W."/>
            <person name="Grigoriev I.V."/>
        </authorList>
    </citation>
    <scope>NUCLEOTIDE SEQUENCE</scope>
    <source>
        <strain evidence="2">IPT5</strain>
    </source>
</reference>
<dbReference type="OrthoDB" id="5351220at2759"/>
<feature type="compositionally biased region" description="Low complexity" evidence="1">
    <location>
        <begin position="58"/>
        <end position="68"/>
    </location>
</feature>
<evidence type="ECO:0000313" key="3">
    <source>
        <dbReference type="Proteomes" id="UP000799423"/>
    </source>
</evidence>
<evidence type="ECO:0000256" key="1">
    <source>
        <dbReference type="SAM" id="MobiDB-lite"/>
    </source>
</evidence>
<organism evidence="2 3">
    <name type="scientific">Plenodomus tracheiphilus IPT5</name>
    <dbReference type="NCBI Taxonomy" id="1408161"/>
    <lineage>
        <taxon>Eukaryota</taxon>
        <taxon>Fungi</taxon>
        <taxon>Dikarya</taxon>
        <taxon>Ascomycota</taxon>
        <taxon>Pezizomycotina</taxon>
        <taxon>Dothideomycetes</taxon>
        <taxon>Pleosporomycetidae</taxon>
        <taxon>Pleosporales</taxon>
        <taxon>Pleosporineae</taxon>
        <taxon>Leptosphaeriaceae</taxon>
        <taxon>Plenodomus</taxon>
    </lineage>
</organism>
<name>A0A6A7B351_9PLEO</name>
<accession>A0A6A7B351</accession>
<dbReference type="Proteomes" id="UP000799423">
    <property type="component" value="Unassembled WGS sequence"/>
</dbReference>
<keyword evidence="3" id="KW-1185">Reference proteome</keyword>
<gene>
    <name evidence="2" type="ORF">T440DRAFT_519675</name>
</gene>
<dbReference type="EMBL" id="MU006315">
    <property type="protein sequence ID" value="KAF2848778.1"/>
    <property type="molecule type" value="Genomic_DNA"/>
</dbReference>
<evidence type="ECO:0000313" key="2">
    <source>
        <dbReference type="EMBL" id="KAF2848778.1"/>
    </source>
</evidence>
<protein>
    <submittedName>
        <fullName evidence="2">Uncharacterized protein</fullName>
    </submittedName>
</protein>
<feature type="region of interest" description="Disordered" evidence="1">
    <location>
        <begin position="1"/>
        <end position="28"/>
    </location>
</feature>
<feature type="region of interest" description="Disordered" evidence="1">
    <location>
        <begin position="53"/>
        <end position="72"/>
    </location>
</feature>
<dbReference type="AlphaFoldDB" id="A0A6A7B351"/>
<feature type="compositionally biased region" description="Low complexity" evidence="1">
    <location>
        <begin position="1"/>
        <end position="24"/>
    </location>
</feature>
<sequence length="287" mass="31856">MRSETSSATEASAPNTAPSSNNRSDSLVVAVKRRLKTDTLTINSSTESPILKIKPNWRSSNSTRSTTNPESDVALDTRLPHRHGWPLLPSLPVRTSSQHIPKTLCPNSTHMHRLRDILTTHAVTTHNVVTTHRHHATTPLSKSTLTLLITSHVSNNATWIPALHALAAYITTHALTLCIEIIDHRIVNGVFTLPILSYDPLTPFLTRKKRGIADVLDKSGEQWTSLEFWYRGLGNTREGCKGTVLIGVPEPEKGGWWEGRDAVAEKVKEKVGGRLGVEVVWRRVVKY</sequence>